<dbReference type="Pfam" id="PF17171">
    <property type="entry name" value="GST_C_6"/>
    <property type="match status" value="1"/>
</dbReference>
<proteinExistence type="predicted"/>
<dbReference type="Pfam" id="PF17172">
    <property type="entry name" value="GST_N_4"/>
    <property type="match status" value="1"/>
</dbReference>
<reference evidence="3 4" key="1">
    <citation type="submission" date="2015-01" db="EMBL/GenBank/DDBJ databases">
        <title>The Genome Sequence of Rhinocladiella mackenzie CBS 650.93.</title>
        <authorList>
            <consortium name="The Broad Institute Genomics Platform"/>
            <person name="Cuomo C."/>
            <person name="de Hoog S."/>
            <person name="Gorbushina A."/>
            <person name="Stielow B."/>
            <person name="Teixiera M."/>
            <person name="Abouelleil A."/>
            <person name="Chapman S.B."/>
            <person name="Priest M."/>
            <person name="Young S.K."/>
            <person name="Wortman J."/>
            <person name="Nusbaum C."/>
            <person name="Birren B."/>
        </authorList>
    </citation>
    <scope>NUCLEOTIDE SEQUENCE [LARGE SCALE GENOMIC DNA]</scope>
    <source>
        <strain evidence="3 4">CBS 650.93</strain>
    </source>
</reference>
<dbReference type="InterPro" id="IPR033468">
    <property type="entry name" value="Metaxin_GST"/>
</dbReference>
<dbReference type="PANTHER" id="PTHR12289:SF44">
    <property type="entry name" value="OUTER MEMBRANE PROTEIN (SAM35), PUTATIVE (AFU_ORTHOLOGUE AFUA_1G13180)-RELATED"/>
    <property type="match status" value="1"/>
</dbReference>
<protein>
    <submittedName>
        <fullName evidence="3">Rhinocladiella mackenziei CBS 650.93 unplaced genomic scaffold supercont1.12, whole genome shotgun sequence</fullName>
    </submittedName>
</protein>
<evidence type="ECO:0000259" key="2">
    <source>
        <dbReference type="Pfam" id="PF17172"/>
    </source>
</evidence>
<keyword evidence="4" id="KW-1185">Reference proteome</keyword>
<dbReference type="AlphaFoldDB" id="A0A0D2GM71"/>
<name>A0A0D2GM71_9EURO</name>
<dbReference type="OrthoDB" id="198787at2759"/>
<feature type="domain" description="Thioredoxin-like fold" evidence="2">
    <location>
        <begin position="89"/>
        <end position="185"/>
    </location>
</feature>
<dbReference type="Pfam" id="PF10806">
    <property type="entry name" value="SAM35"/>
    <property type="match status" value="1"/>
</dbReference>
<dbReference type="InterPro" id="IPR012336">
    <property type="entry name" value="Thioredoxin-like_fold"/>
</dbReference>
<feature type="domain" description="Metaxin glutathione S-transferase" evidence="1">
    <location>
        <begin position="236"/>
        <end position="301"/>
    </location>
</feature>
<dbReference type="PANTHER" id="PTHR12289">
    <property type="entry name" value="METAXIN RELATED"/>
    <property type="match status" value="1"/>
</dbReference>
<dbReference type="CDD" id="cd03193">
    <property type="entry name" value="GST_C_Metaxin"/>
    <property type="match status" value="1"/>
</dbReference>
<dbReference type="GeneID" id="25299282"/>
<gene>
    <name evidence="3" type="ORF">Z518_11211</name>
</gene>
<dbReference type="InterPro" id="IPR021211">
    <property type="entry name" value="SAM35"/>
</dbReference>
<sequence length="309" mass="35337">MGVDMNDHCNTTETTRRSKAAVRTWSKESSPSSWWSLPQPIRRVFDRFPLVTYPANGLPQRAPKQQNETILYIFQSDEPRSRDAPSFNPSCLKWQAYLKFHGIPLRTRASNNHASPTGSLPFLLPAPQDSLRPAAPIPANRIARWVVLQGGKEEDTHPRQETYTALIDHTIRSAWLYYLYLDEDNFRSVAWPMYVASASTSYAVRMSLAYQLRNAAREELLKTSAIIDGQELYRKAADAFQSLSTLLAENKFFFGQTTPGLFDASLFAYTQIVLDENLEWKTPTLKEALQMHENLVQHRARLMRGFFSS</sequence>
<accession>A0A0D2GM71</accession>
<dbReference type="HOGENOM" id="CLU_055680_0_0_1"/>
<evidence type="ECO:0000259" key="1">
    <source>
        <dbReference type="Pfam" id="PF17171"/>
    </source>
</evidence>
<dbReference type="EMBL" id="KN847486">
    <property type="protein sequence ID" value="KIW99472.1"/>
    <property type="molecule type" value="Genomic_DNA"/>
</dbReference>
<dbReference type="GO" id="GO:0001401">
    <property type="term" value="C:SAM complex"/>
    <property type="evidence" value="ECO:0007669"/>
    <property type="project" value="TreeGrafter"/>
</dbReference>
<dbReference type="STRING" id="1442369.A0A0D2GM71"/>
<evidence type="ECO:0000313" key="3">
    <source>
        <dbReference type="EMBL" id="KIW99472.1"/>
    </source>
</evidence>
<dbReference type="VEuPathDB" id="FungiDB:Z518_11211"/>
<organism evidence="3 4">
    <name type="scientific">Rhinocladiella mackenziei CBS 650.93</name>
    <dbReference type="NCBI Taxonomy" id="1442369"/>
    <lineage>
        <taxon>Eukaryota</taxon>
        <taxon>Fungi</taxon>
        <taxon>Dikarya</taxon>
        <taxon>Ascomycota</taxon>
        <taxon>Pezizomycotina</taxon>
        <taxon>Eurotiomycetes</taxon>
        <taxon>Chaetothyriomycetidae</taxon>
        <taxon>Chaetothyriales</taxon>
        <taxon>Herpotrichiellaceae</taxon>
        <taxon>Rhinocladiella</taxon>
    </lineage>
</organism>
<dbReference type="RefSeq" id="XP_013266609.1">
    <property type="nucleotide sequence ID" value="XM_013411155.1"/>
</dbReference>
<dbReference type="InterPro" id="IPR050931">
    <property type="entry name" value="Mito_Protein_Transport_Metaxin"/>
</dbReference>
<evidence type="ECO:0000313" key="4">
    <source>
        <dbReference type="Proteomes" id="UP000053617"/>
    </source>
</evidence>
<dbReference type="GO" id="GO:0007005">
    <property type="term" value="P:mitochondrion organization"/>
    <property type="evidence" value="ECO:0007669"/>
    <property type="project" value="TreeGrafter"/>
</dbReference>
<dbReference type="Proteomes" id="UP000053617">
    <property type="component" value="Unassembled WGS sequence"/>
</dbReference>